<protein>
    <submittedName>
        <fullName evidence="3">Phage-like element PBSX protein XkdP</fullName>
    </submittedName>
</protein>
<dbReference type="PROSITE" id="PS51782">
    <property type="entry name" value="LYSM"/>
    <property type="match status" value="1"/>
</dbReference>
<evidence type="ECO:0000313" key="4">
    <source>
        <dbReference type="Proteomes" id="UP000245728"/>
    </source>
</evidence>
<dbReference type="CDD" id="cd00118">
    <property type="entry name" value="LysM"/>
    <property type="match status" value="1"/>
</dbReference>
<dbReference type="InterPro" id="IPR036779">
    <property type="entry name" value="LysM_dom_sf"/>
</dbReference>
<evidence type="ECO:0000259" key="2">
    <source>
        <dbReference type="PROSITE" id="PS51782"/>
    </source>
</evidence>
<feature type="chain" id="PRO_5015497473" evidence="1">
    <location>
        <begin position="22"/>
        <end position="351"/>
    </location>
</feature>
<dbReference type="AlphaFoldDB" id="A0A2S2E0K1"/>
<evidence type="ECO:0000313" key="3">
    <source>
        <dbReference type="EMBL" id="AWL10537.1"/>
    </source>
</evidence>
<evidence type="ECO:0000256" key="1">
    <source>
        <dbReference type="SAM" id="SignalP"/>
    </source>
</evidence>
<accession>A0A2S2E0K1</accession>
<keyword evidence="1" id="KW-0732">Signal</keyword>
<sequence>MGTLRWLISGLFATLSLSLAAVEVKPDAPETYVVKKGDTLWDISGMYLDNPWFWPELWRHNTTIENPHLIYPGDVLRLKFDDAGEPVLLVESKPELILSPQGHKTRKTQPIPTISPDVLAPFVEEMLVVDVLAYQNQPRVLGDYHGQVMYASDDILMTEAYGEPAARVVVRKQGELKDMRGNVLGVQGRKVADVEKLDDSSGKHHLIRVDNTNYETVQGDRLLPKTWLPVQKPLPLVPAPAGVTGFVIDNFQSHKLMGKYDVVVVDLGREQAAPGMVMGLYNEGETVDASEEKPRYTQEGQTWLTGEDNIHRGPAIKVGELILFQVFDRVSYGLIVEAEDFIQRGTRVGHP</sequence>
<gene>
    <name evidence="3" type="ORF">HMF8227_00024</name>
</gene>
<dbReference type="Gene3D" id="3.10.350.10">
    <property type="entry name" value="LysM domain"/>
    <property type="match status" value="1"/>
</dbReference>
<keyword evidence="4" id="KW-1185">Reference proteome</keyword>
<organism evidence="3 4">
    <name type="scientific">Saliniradius amylolyticus</name>
    <dbReference type="NCBI Taxonomy" id="2183582"/>
    <lineage>
        <taxon>Bacteria</taxon>
        <taxon>Pseudomonadati</taxon>
        <taxon>Pseudomonadota</taxon>
        <taxon>Gammaproteobacteria</taxon>
        <taxon>Alteromonadales</taxon>
        <taxon>Alteromonadaceae</taxon>
        <taxon>Saliniradius</taxon>
    </lineage>
</organism>
<dbReference type="EMBL" id="CP029347">
    <property type="protein sequence ID" value="AWL10537.1"/>
    <property type="molecule type" value="Genomic_DNA"/>
</dbReference>
<dbReference type="SMART" id="SM00257">
    <property type="entry name" value="LysM"/>
    <property type="match status" value="1"/>
</dbReference>
<dbReference type="InterPro" id="IPR052196">
    <property type="entry name" value="Bact_Kbp"/>
</dbReference>
<dbReference type="Proteomes" id="UP000245728">
    <property type="component" value="Chromosome"/>
</dbReference>
<dbReference type="RefSeq" id="WP_109338244.1">
    <property type="nucleotide sequence ID" value="NZ_CP029347.1"/>
</dbReference>
<feature type="domain" description="LysM" evidence="2">
    <location>
        <begin position="30"/>
        <end position="78"/>
    </location>
</feature>
<dbReference type="SUPFAM" id="SSF54106">
    <property type="entry name" value="LysM domain"/>
    <property type="match status" value="1"/>
</dbReference>
<dbReference type="PANTHER" id="PTHR34700:SF4">
    <property type="entry name" value="PHAGE-LIKE ELEMENT PBSX PROTEIN XKDP"/>
    <property type="match status" value="1"/>
</dbReference>
<name>A0A2S2E0K1_9ALTE</name>
<feature type="signal peptide" evidence="1">
    <location>
        <begin position="1"/>
        <end position="21"/>
    </location>
</feature>
<dbReference type="PANTHER" id="PTHR34700">
    <property type="entry name" value="POTASSIUM BINDING PROTEIN KBP"/>
    <property type="match status" value="1"/>
</dbReference>
<dbReference type="OrthoDB" id="9765158at2"/>
<dbReference type="Pfam" id="PF01476">
    <property type="entry name" value="LysM"/>
    <property type="match status" value="1"/>
</dbReference>
<reference evidence="3 4" key="1">
    <citation type="submission" date="2018-05" db="EMBL/GenBank/DDBJ databases">
        <title>Salinimonas sp. HMF8227 Genome sequencing and assembly.</title>
        <authorList>
            <person name="Kang H."/>
            <person name="Kang J."/>
            <person name="Cha I."/>
            <person name="Kim H."/>
            <person name="Joh K."/>
        </authorList>
    </citation>
    <scope>NUCLEOTIDE SEQUENCE [LARGE SCALE GENOMIC DNA]</scope>
    <source>
        <strain evidence="3 4">HMF8227</strain>
    </source>
</reference>
<dbReference type="InterPro" id="IPR018392">
    <property type="entry name" value="LysM"/>
</dbReference>
<proteinExistence type="predicted"/>
<dbReference type="KEGG" id="salh:HMF8227_00024"/>